<name>A0ABN7VJA9_GIGMA</name>
<evidence type="ECO:0000313" key="1">
    <source>
        <dbReference type="EMBL" id="CAG8773857.1"/>
    </source>
</evidence>
<keyword evidence="2" id="KW-1185">Reference proteome</keyword>
<evidence type="ECO:0000313" key="2">
    <source>
        <dbReference type="Proteomes" id="UP000789901"/>
    </source>
</evidence>
<feature type="non-terminal residue" evidence="1">
    <location>
        <position position="160"/>
    </location>
</feature>
<dbReference type="EMBL" id="CAJVQB010015313">
    <property type="protein sequence ID" value="CAG8773857.1"/>
    <property type="molecule type" value="Genomic_DNA"/>
</dbReference>
<accession>A0ABN7VJA9</accession>
<comment type="caution">
    <text evidence="1">The sequence shown here is derived from an EMBL/GenBank/DDBJ whole genome shotgun (WGS) entry which is preliminary data.</text>
</comment>
<feature type="non-terminal residue" evidence="1">
    <location>
        <position position="1"/>
    </location>
</feature>
<dbReference type="Proteomes" id="UP000789901">
    <property type="component" value="Unassembled WGS sequence"/>
</dbReference>
<proteinExistence type="predicted"/>
<protein>
    <submittedName>
        <fullName evidence="1">29483_t:CDS:1</fullName>
    </submittedName>
</protein>
<gene>
    <name evidence="1" type="ORF">GMARGA_LOCUS18844</name>
</gene>
<organism evidence="1 2">
    <name type="scientific">Gigaspora margarita</name>
    <dbReference type="NCBI Taxonomy" id="4874"/>
    <lineage>
        <taxon>Eukaryota</taxon>
        <taxon>Fungi</taxon>
        <taxon>Fungi incertae sedis</taxon>
        <taxon>Mucoromycota</taxon>
        <taxon>Glomeromycotina</taxon>
        <taxon>Glomeromycetes</taxon>
        <taxon>Diversisporales</taxon>
        <taxon>Gigasporaceae</taxon>
        <taxon>Gigaspora</taxon>
    </lineage>
</organism>
<sequence length="160" mass="18874">MKGFKVKVMLDYWKFTKQSNFAKKCKAGNHDEISRKEDEADEIEVVKGGYEKIVEEKEQRMLAEDDKETNKEKNTRICEREDLDLIETEDSGNCYRNEISFKLKENKQKSQLEKLKKEILAGNNNNKDEGKNIETKEFLKEEAINYAYKKWNKSNCMDIA</sequence>
<reference evidence="1 2" key="1">
    <citation type="submission" date="2021-06" db="EMBL/GenBank/DDBJ databases">
        <authorList>
            <person name="Kallberg Y."/>
            <person name="Tangrot J."/>
            <person name="Rosling A."/>
        </authorList>
    </citation>
    <scope>NUCLEOTIDE SEQUENCE [LARGE SCALE GENOMIC DNA]</scope>
    <source>
        <strain evidence="1 2">120-4 pot B 10/14</strain>
    </source>
</reference>